<dbReference type="OrthoDB" id="9800604at2"/>
<evidence type="ECO:0000259" key="1">
    <source>
        <dbReference type="PROSITE" id="PS51186"/>
    </source>
</evidence>
<dbReference type="SUPFAM" id="SSF55729">
    <property type="entry name" value="Acyl-CoA N-acyltransferases (Nat)"/>
    <property type="match status" value="1"/>
</dbReference>
<proteinExistence type="predicted"/>
<dbReference type="Pfam" id="PF00583">
    <property type="entry name" value="Acetyltransf_1"/>
    <property type="match status" value="1"/>
</dbReference>
<keyword evidence="3" id="KW-1185">Reference proteome</keyword>
<dbReference type="GO" id="GO:0016747">
    <property type="term" value="F:acyltransferase activity, transferring groups other than amino-acyl groups"/>
    <property type="evidence" value="ECO:0007669"/>
    <property type="project" value="InterPro"/>
</dbReference>
<dbReference type="AlphaFoldDB" id="A4BXB2"/>
<dbReference type="GO" id="GO:0008233">
    <property type="term" value="F:peptidase activity"/>
    <property type="evidence" value="ECO:0007669"/>
    <property type="project" value="UniProtKB-KW"/>
</dbReference>
<gene>
    <name evidence="2" type="ORF">PI23P_03877</name>
</gene>
<dbReference type="STRING" id="313594.PI23P_03877"/>
<organism evidence="2 3">
    <name type="scientific">Polaribacter irgensii 23-P</name>
    <dbReference type="NCBI Taxonomy" id="313594"/>
    <lineage>
        <taxon>Bacteria</taxon>
        <taxon>Pseudomonadati</taxon>
        <taxon>Bacteroidota</taxon>
        <taxon>Flavobacteriia</taxon>
        <taxon>Flavobacteriales</taxon>
        <taxon>Flavobacteriaceae</taxon>
    </lineage>
</organism>
<dbReference type="InterPro" id="IPR000182">
    <property type="entry name" value="GNAT_dom"/>
</dbReference>
<comment type="caution">
    <text evidence="2">The sequence shown here is derived from an EMBL/GenBank/DDBJ whole genome shotgun (WGS) entry which is preliminary data.</text>
</comment>
<keyword evidence="2" id="KW-0378">Hydrolase</keyword>
<dbReference type="Gene3D" id="3.40.630.30">
    <property type="match status" value="1"/>
</dbReference>
<dbReference type="RefSeq" id="WP_004569401.1">
    <property type="nucleotide sequence ID" value="NZ_CH724148.1"/>
</dbReference>
<dbReference type="EMBL" id="AAOG01000001">
    <property type="protein sequence ID" value="EAR13603.1"/>
    <property type="molecule type" value="Genomic_DNA"/>
</dbReference>
<sequence length="178" mass="21197">MIKVSNNIDLKPVLSSDATLLFSLMEEVYASAYSHFWTDKGAWFVNSQYSKNTLIKELSEENAAYYFIVVDKEIVGTFRFVWNEILKGFVEEKQLKLHRIYLHPKTQGKGIGKKLLFWLEEKAIKKGYKMIWLDAMDKQIAAFEFYKKMGYRYHTHLFLPFDLMHKEVRKMSQIYKKI</sequence>
<dbReference type="PANTHER" id="PTHR43617:SF33">
    <property type="entry name" value="SPORE COAT POLYSACCHARIDE BIOSYNTHESIS PROTEIN SPSD"/>
    <property type="match status" value="1"/>
</dbReference>
<dbReference type="InterPro" id="IPR016181">
    <property type="entry name" value="Acyl_CoA_acyltransferase"/>
</dbReference>
<dbReference type="PANTHER" id="PTHR43617">
    <property type="entry name" value="L-AMINO ACID N-ACETYLTRANSFERASE"/>
    <property type="match status" value="1"/>
</dbReference>
<dbReference type="HOGENOM" id="CLU_013985_18_0_10"/>
<dbReference type="GO" id="GO:0006508">
    <property type="term" value="P:proteolysis"/>
    <property type="evidence" value="ECO:0007669"/>
    <property type="project" value="UniProtKB-KW"/>
</dbReference>
<reference evidence="2 3" key="1">
    <citation type="submission" date="2006-02" db="EMBL/GenBank/DDBJ databases">
        <authorList>
            <person name="Murray A."/>
            <person name="Staley J."/>
            <person name="Ferriera S."/>
            <person name="Johnson J."/>
            <person name="Kravitz S."/>
            <person name="Halpern A."/>
            <person name="Remington K."/>
            <person name="Beeson K."/>
            <person name="Tran B."/>
            <person name="Rogers Y.-H."/>
            <person name="Friedman R."/>
            <person name="Venter J.C."/>
        </authorList>
    </citation>
    <scope>NUCLEOTIDE SEQUENCE [LARGE SCALE GENOMIC DNA]</scope>
    <source>
        <strain evidence="2 3">23-P</strain>
    </source>
</reference>
<evidence type="ECO:0000313" key="3">
    <source>
        <dbReference type="Proteomes" id="UP000003053"/>
    </source>
</evidence>
<feature type="domain" description="N-acetyltransferase" evidence="1">
    <location>
        <begin position="8"/>
        <end position="169"/>
    </location>
</feature>
<dbReference type="eggNOG" id="COG0456">
    <property type="taxonomic scope" value="Bacteria"/>
</dbReference>
<accession>A4BXB2</accession>
<dbReference type="Proteomes" id="UP000003053">
    <property type="component" value="Unassembled WGS sequence"/>
</dbReference>
<name>A4BXB2_9FLAO</name>
<dbReference type="PROSITE" id="PS51186">
    <property type="entry name" value="GNAT"/>
    <property type="match status" value="1"/>
</dbReference>
<keyword evidence="2" id="KW-0645">Protease</keyword>
<evidence type="ECO:0000313" key="2">
    <source>
        <dbReference type="EMBL" id="EAR13603.1"/>
    </source>
</evidence>
<dbReference type="InterPro" id="IPR050276">
    <property type="entry name" value="MshD_Acetyltransferase"/>
</dbReference>
<dbReference type="CDD" id="cd04301">
    <property type="entry name" value="NAT_SF"/>
    <property type="match status" value="1"/>
</dbReference>
<protein>
    <submittedName>
        <fullName evidence="2">Protease synthase and sporulation negative regulatory protein pai 1</fullName>
    </submittedName>
</protein>